<gene>
    <name evidence="3" type="ORF">B0H16DRAFT_1773831</name>
</gene>
<comment type="caution">
    <text evidence="3">The sequence shown here is derived from an EMBL/GenBank/DDBJ whole genome shotgun (WGS) entry which is preliminary data.</text>
</comment>
<dbReference type="InterPro" id="IPR053793">
    <property type="entry name" value="PB1-like"/>
</dbReference>
<dbReference type="SUPFAM" id="SSF54277">
    <property type="entry name" value="CAD &amp; PB1 domains"/>
    <property type="match status" value="1"/>
</dbReference>
<accession>A0AAD7HXJ8</accession>
<dbReference type="EMBL" id="JARKIB010000158">
    <property type="protein sequence ID" value="KAJ7730535.1"/>
    <property type="molecule type" value="Genomic_DNA"/>
</dbReference>
<name>A0AAD7HXJ8_9AGAR</name>
<evidence type="ECO:0000313" key="3">
    <source>
        <dbReference type="EMBL" id="KAJ7730535.1"/>
    </source>
</evidence>
<evidence type="ECO:0000259" key="2">
    <source>
        <dbReference type="PROSITE" id="PS51745"/>
    </source>
</evidence>
<sequence>MMWVGLDDVEPYAGGKGIPEFVGPSGAREDGGGKRSRRLHYDDDLRGMWLKPETSFEEFMDRVTTKFDKEINSLTLEFKDAAGRKMSLRDESDWEIAIETAREGAKGKPEEKLVIWCTDT</sequence>
<dbReference type="Pfam" id="PF00564">
    <property type="entry name" value="PB1"/>
    <property type="match status" value="1"/>
</dbReference>
<protein>
    <recommendedName>
        <fullName evidence="2">PB1 domain-containing protein</fullName>
    </recommendedName>
</protein>
<feature type="compositionally biased region" description="Basic and acidic residues" evidence="1">
    <location>
        <begin position="27"/>
        <end position="36"/>
    </location>
</feature>
<organism evidence="3 4">
    <name type="scientific">Mycena metata</name>
    <dbReference type="NCBI Taxonomy" id="1033252"/>
    <lineage>
        <taxon>Eukaryota</taxon>
        <taxon>Fungi</taxon>
        <taxon>Dikarya</taxon>
        <taxon>Basidiomycota</taxon>
        <taxon>Agaricomycotina</taxon>
        <taxon>Agaricomycetes</taxon>
        <taxon>Agaricomycetidae</taxon>
        <taxon>Agaricales</taxon>
        <taxon>Marasmiineae</taxon>
        <taxon>Mycenaceae</taxon>
        <taxon>Mycena</taxon>
    </lineage>
</organism>
<proteinExistence type="predicted"/>
<feature type="domain" description="PB1" evidence="2">
    <location>
        <begin position="34"/>
        <end position="120"/>
    </location>
</feature>
<dbReference type="Proteomes" id="UP001215598">
    <property type="component" value="Unassembled WGS sequence"/>
</dbReference>
<feature type="region of interest" description="Disordered" evidence="1">
    <location>
        <begin position="15"/>
        <end position="36"/>
    </location>
</feature>
<dbReference type="PROSITE" id="PS51745">
    <property type="entry name" value="PB1"/>
    <property type="match status" value="1"/>
</dbReference>
<dbReference type="AlphaFoldDB" id="A0AAD7HXJ8"/>
<evidence type="ECO:0000256" key="1">
    <source>
        <dbReference type="SAM" id="MobiDB-lite"/>
    </source>
</evidence>
<evidence type="ECO:0000313" key="4">
    <source>
        <dbReference type="Proteomes" id="UP001215598"/>
    </source>
</evidence>
<dbReference type="InterPro" id="IPR000270">
    <property type="entry name" value="PB1_dom"/>
</dbReference>
<dbReference type="Gene3D" id="3.10.20.90">
    <property type="entry name" value="Phosphatidylinositol 3-kinase Catalytic Subunit, Chain A, domain 1"/>
    <property type="match status" value="1"/>
</dbReference>
<reference evidence="3" key="1">
    <citation type="submission" date="2023-03" db="EMBL/GenBank/DDBJ databases">
        <title>Massive genome expansion in bonnet fungi (Mycena s.s.) driven by repeated elements and novel gene families across ecological guilds.</title>
        <authorList>
            <consortium name="Lawrence Berkeley National Laboratory"/>
            <person name="Harder C.B."/>
            <person name="Miyauchi S."/>
            <person name="Viragh M."/>
            <person name="Kuo A."/>
            <person name="Thoen E."/>
            <person name="Andreopoulos B."/>
            <person name="Lu D."/>
            <person name="Skrede I."/>
            <person name="Drula E."/>
            <person name="Henrissat B."/>
            <person name="Morin E."/>
            <person name="Kohler A."/>
            <person name="Barry K."/>
            <person name="LaButti K."/>
            <person name="Morin E."/>
            <person name="Salamov A."/>
            <person name="Lipzen A."/>
            <person name="Mereny Z."/>
            <person name="Hegedus B."/>
            <person name="Baldrian P."/>
            <person name="Stursova M."/>
            <person name="Weitz H."/>
            <person name="Taylor A."/>
            <person name="Grigoriev I.V."/>
            <person name="Nagy L.G."/>
            <person name="Martin F."/>
            <person name="Kauserud H."/>
        </authorList>
    </citation>
    <scope>NUCLEOTIDE SEQUENCE</scope>
    <source>
        <strain evidence="3">CBHHK182m</strain>
    </source>
</reference>
<keyword evidence="4" id="KW-1185">Reference proteome</keyword>